<protein>
    <submittedName>
        <fullName evidence="1">Uncharacterized protein</fullName>
    </submittedName>
</protein>
<reference evidence="2" key="1">
    <citation type="journal article" date="2019" name="Int. J. Syst. Evol. Microbiol.">
        <title>The Global Catalogue of Microorganisms (GCM) 10K type strain sequencing project: providing services to taxonomists for standard genome sequencing and annotation.</title>
        <authorList>
            <consortium name="The Broad Institute Genomics Platform"/>
            <consortium name="The Broad Institute Genome Sequencing Center for Infectious Disease"/>
            <person name="Wu L."/>
            <person name="Ma J."/>
        </authorList>
    </citation>
    <scope>NUCLEOTIDE SEQUENCE [LARGE SCALE GENOMIC DNA]</scope>
    <source>
        <strain evidence="2">CCM 9147</strain>
    </source>
</reference>
<dbReference type="EMBL" id="JBHTNZ010000087">
    <property type="protein sequence ID" value="MFD1464207.1"/>
    <property type="molecule type" value="Genomic_DNA"/>
</dbReference>
<proteinExistence type="predicted"/>
<name>A0ABW4DHP4_9BACL</name>
<evidence type="ECO:0000313" key="1">
    <source>
        <dbReference type="EMBL" id="MFD1464207.1"/>
    </source>
</evidence>
<comment type="caution">
    <text evidence="1">The sequence shown here is derived from an EMBL/GenBank/DDBJ whole genome shotgun (WGS) entry which is preliminary data.</text>
</comment>
<sequence>MNKICLLLNLGGFEHRMQEHLDMAKRYGDQVFSLTGEGLFDVTIQYRVPVNVLSLSKSELQVWSSLINEQLEQYHPNTDHVVILAAGKTYAGIIPVGTNVIEGFRIGVDASRTGYHG</sequence>
<keyword evidence="2" id="KW-1185">Reference proteome</keyword>
<evidence type="ECO:0000313" key="2">
    <source>
        <dbReference type="Proteomes" id="UP001597340"/>
    </source>
</evidence>
<dbReference type="RefSeq" id="WP_229522918.1">
    <property type="nucleotide sequence ID" value="NZ_JAFFQR010000010.1"/>
</dbReference>
<dbReference type="Proteomes" id="UP001597340">
    <property type="component" value="Unassembled WGS sequence"/>
</dbReference>
<accession>A0ABW4DHP4</accession>
<organism evidence="1 2">
    <name type="scientific">Paenibacillus farraposensis</name>
    <dbReference type="NCBI Taxonomy" id="2807095"/>
    <lineage>
        <taxon>Bacteria</taxon>
        <taxon>Bacillati</taxon>
        <taxon>Bacillota</taxon>
        <taxon>Bacilli</taxon>
        <taxon>Bacillales</taxon>
        <taxon>Paenibacillaceae</taxon>
        <taxon>Paenibacillus</taxon>
    </lineage>
</organism>
<gene>
    <name evidence="1" type="ORF">ACFQ5D_23425</name>
</gene>